<feature type="domain" description="Acyl-CoA oxidase/dehydrogenase middle" evidence="12">
    <location>
        <begin position="126"/>
        <end position="222"/>
    </location>
</feature>
<comment type="cofactor">
    <cofactor evidence="1 10">
        <name>FAD</name>
        <dbReference type="ChEBI" id="CHEBI:57692"/>
    </cofactor>
</comment>
<comment type="function">
    <text evidence="7">Catalyzes the dehydrogenation at the alpha-beta position of ACP-bound acyl chains. This results in the introduction of a double bond in the lipidic chain, which is further transferred to the epsilon-amino group of lysine residue in the mycobactin core by MbtK.</text>
</comment>
<evidence type="ECO:0000313" key="14">
    <source>
        <dbReference type="EMBL" id="ANP36261.1"/>
    </source>
</evidence>
<comment type="similarity">
    <text evidence="3 10">Belongs to the acyl-CoA dehydrogenase family.</text>
</comment>
<dbReference type="SUPFAM" id="SSF56645">
    <property type="entry name" value="Acyl-CoA dehydrogenase NM domain-like"/>
    <property type="match status" value="1"/>
</dbReference>
<dbReference type="Pfam" id="PF02771">
    <property type="entry name" value="Acyl-CoA_dh_N"/>
    <property type="match status" value="1"/>
</dbReference>
<dbReference type="EMBL" id="CP015124">
    <property type="protein sequence ID" value="ANP36261.1"/>
    <property type="molecule type" value="Genomic_DNA"/>
</dbReference>
<organism evidence="14 16">
    <name type="scientific">Phaeobacter gallaeciensis</name>
    <dbReference type="NCBI Taxonomy" id="60890"/>
    <lineage>
        <taxon>Bacteria</taxon>
        <taxon>Pseudomonadati</taxon>
        <taxon>Pseudomonadota</taxon>
        <taxon>Alphaproteobacteria</taxon>
        <taxon>Rhodobacterales</taxon>
        <taxon>Roseobacteraceae</taxon>
        <taxon>Phaeobacter</taxon>
    </lineage>
</organism>
<feature type="domain" description="Acyl-CoA dehydrogenase/oxidase C-terminal" evidence="11">
    <location>
        <begin position="235"/>
        <end position="383"/>
    </location>
</feature>
<evidence type="ECO:0000313" key="15">
    <source>
        <dbReference type="EMBL" id="MDE4166966.1"/>
    </source>
</evidence>
<name>A0A1B0ZQ65_9RHOB</name>
<evidence type="ECO:0000259" key="13">
    <source>
        <dbReference type="Pfam" id="PF02771"/>
    </source>
</evidence>
<evidence type="ECO:0000259" key="12">
    <source>
        <dbReference type="Pfam" id="PF02770"/>
    </source>
</evidence>
<feature type="domain" description="Acyl-CoA dehydrogenase/oxidase N-terminal" evidence="13">
    <location>
        <begin position="10"/>
        <end position="122"/>
    </location>
</feature>
<dbReference type="InterPro" id="IPR006091">
    <property type="entry name" value="Acyl-CoA_Oxase/DH_mid-dom"/>
</dbReference>
<evidence type="ECO:0000256" key="7">
    <source>
        <dbReference type="ARBA" id="ARBA00037085"/>
    </source>
</evidence>
<dbReference type="InterPro" id="IPR009100">
    <property type="entry name" value="AcylCoA_DH/oxidase_NM_dom_sf"/>
</dbReference>
<dbReference type="InterPro" id="IPR037069">
    <property type="entry name" value="AcylCoA_DH/ox_N_sf"/>
</dbReference>
<dbReference type="InterPro" id="IPR050741">
    <property type="entry name" value="Acyl-CoA_dehydrogenase"/>
</dbReference>
<keyword evidence="5 10" id="KW-0274">FAD</keyword>
<evidence type="ECO:0000313" key="16">
    <source>
        <dbReference type="Proteomes" id="UP000092565"/>
    </source>
</evidence>
<evidence type="ECO:0000256" key="6">
    <source>
        <dbReference type="ARBA" id="ARBA00023002"/>
    </source>
</evidence>
<evidence type="ECO:0000256" key="5">
    <source>
        <dbReference type="ARBA" id="ARBA00022827"/>
    </source>
</evidence>
<dbReference type="Proteomes" id="UP000092565">
    <property type="component" value="Chromosome"/>
</dbReference>
<dbReference type="InterPro" id="IPR036250">
    <property type="entry name" value="AcylCo_DH-like_C"/>
</dbReference>
<dbReference type="Pfam" id="PF02770">
    <property type="entry name" value="Acyl-CoA_dh_M"/>
    <property type="match status" value="1"/>
</dbReference>
<evidence type="ECO:0000256" key="4">
    <source>
        <dbReference type="ARBA" id="ARBA00022630"/>
    </source>
</evidence>
<dbReference type="SUPFAM" id="SSF47203">
    <property type="entry name" value="Acyl-CoA dehydrogenase C-terminal domain-like"/>
    <property type="match status" value="1"/>
</dbReference>
<dbReference type="EMBL" id="JARCJK010000007">
    <property type="protein sequence ID" value="MDE4166966.1"/>
    <property type="molecule type" value="Genomic_DNA"/>
</dbReference>
<comment type="pathway">
    <text evidence="2">Siderophore biosynthesis; mycobactin biosynthesis.</text>
</comment>
<dbReference type="GO" id="GO:0033539">
    <property type="term" value="P:fatty acid beta-oxidation using acyl-CoA dehydrogenase"/>
    <property type="evidence" value="ECO:0007669"/>
    <property type="project" value="TreeGrafter"/>
</dbReference>
<protein>
    <recommendedName>
        <fullName evidence="8">Acyl-[acyl-carrier-protein] dehydrogenase MbtN</fullName>
    </recommendedName>
    <alternativeName>
        <fullName evidence="9">Mycobactin synthase protein N</fullName>
    </alternativeName>
</protein>
<dbReference type="FunFam" id="1.10.540.10:FF:000026">
    <property type="entry name" value="Acyl-CoA dehydrogenase medium chain"/>
    <property type="match status" value="1"/>
</dbReference>
<evidence type="ECO:0000256" key="10">
    <source>
        <dbReference type="RuleBase" id="RU362125"/>
    </source>
</evidence>
<evidence type="ECO:0000256" key="2">
    <source>
        <dbReference type="ARBA" id="ARBA00005102"/>
    </source>
</evidence>
<accession>A0A1B0ZQ65</accession>
<dbReference type="GO" id="GO:0050660">
    <property type="term" value="F:flavin adenine dinucleotide binding"/>
    <property type="evidence" value="ECO:0007669"/>
    <property type="project" value="InterPro"/>
</dbReference>
<dbReference type="Gene3D" id="1.20.140.10">
    <property type="entry name" value="Butyryl-CoA Dehydrogenase, subunit A, domain 3"/>
    <property type="match status" value="1"/>
</dbReference>
<keyword evidence="16" id="KW-1185">Reference proteome</keyword>
<dbReference type="PANTHER" id="PTHR48083">
    <property type="entry name" value="MEDIUM-CHAIN SPECIFIC ACYL-COA DEHYDROGENASE, MITOCHONDRIAL-RELATED"/>
    <property type="match status" value="1"/>
</dbReference>
<evidence type="ECO:0000256" key="1">
    <source>
        <dbReference type="ARBA" id="ARBA00001974"/>
    </source>
</evidence>
<dbReference type="PANTHER" id="PTHR48083:SF20">
    <property type="entry name" value="LONG-CHAIN SPECIFIC ACYL-COA DEHYDROGENASE, MITOCHONDRIAL"/>
    <property type="match status" value="1"/>
</dbReference>
<dbReference type="InterPro" id="IPR046373">
    <property type="entry name" value="Acyl-CoA_Oxase/DH_mid-dom_sf"/>
</dbReference>
<reference evidence="15 17" key="2">
    <citation type="submission" date="2023-02" db="EMBL/GenBank/DDBJ databases">
        <title>Population genomics of bacteria associated with diatom.</title>
        <authorList>
            <person name="Xie J."/>
            <person name="Wang H."/>
        </authorList>
    </citation>
    <scope>NUCLEOTIDE SEQUENCE [LARGE SCALE GENOMIC DNA]</scope>
    <source>
        <strain evidence="15 17">PT47_8</strain>
    </source>
</reference>
<dbReference type="FunFam" id="2.40.110.10:FF:000002">
    <property type="entry name" value="Acyl-CoA dehydrogenase fadE12"/>
    <property type="match status" value="1"/>
</dbReference>
<dbReference type="FunFam" id="1.20.140.10:FF:000001">
    <property type="entry name" value="Acyl-CoA dehydrogenase"/>
    <property type="match status" value="1"/>
</dbReference>
<dbReference type="Pfam" id="PF00441">
    <property type="entry name" value="Acyl-CoA_dh_1"/>
    <property type="match status" value="1"/>
</dbReference>
<keyword evidence="6 10" id="KW-0560">Oxidoreductase</keyword>
<dbReference type="PATRIC" id="fig|60890.4.peg.1319"/>
<dbReference type="GO" id="GO:0003995">
    <property type="term" value="F:acyl-CoA dehydrogenase activity"/>
    <property type="evidence" value="ECO:0007669"/>
    <property type="project" value="TreeGrafter"/>
</dbReference>
<evidence type="ECO:0000313" key="17">
    <source>
        <dbReference type="Proteomes" id="UP001218364"/>
    </source>
</evidence>
<reference evidence="14 16" key="1">
    <citation type="submission" date="2016-04" db="EMBL/GenBank/DDBJ databases">
        <authorList>
            <person name="Evans L.H."/>
            <person name="Alamgir A."/>
            <person name="Owens N."/>
            <person name="Weber N.D."/>
            <person name="Virtaneva K."/>
            <person name="Barbian K."/>
            <person name="Babar A."/>
            <person name="Rosenke K."/>
        </authorList>
    </citation>
    <scope>NUCLEOTIDE SEQUENCE [LARGE SCALE GENOMIC DNA]</scope>
    <source>
        <strain evidence="14 16">JL2886</strain>
    </source>
</reference>
<gene>
    <name evidence="14" type="ORF">JL2886_01343</name>
    <name evidence="15" type="ORF">PXK24_14815</name>
</gene>
<dbReference type="Gene3D" id="1.10.540.10">
    <property type="entry name" value="Acyl-CoA dehydrogenase/oxidase, N-terminal domain"/>
    <property type="match status" value="1"/>
</dbReference>
<dbReference type="AlphaFoldDB" id="A0A1B0ZQ65"/>
<dbReference type="OrthoDB" id="9775090at2"/>
<evidence type="ECO:0000259" key="11">
    <source>
        <dbReference type="Pfam" id="PF00441"/>
    </source>
</evidence>
<proteinExistence type="inferred from homology"/>
<evidence type="ECO:0000256" key="3">
    <source>
        <dbReference type="ARBA" id="ARBA00009347"/>
    </source>
</evidence>
<dbReference type="Proteomes" id="UP001218364">
    <property type="component" value="Unassembled WGS sequence"/>
</dbReference>
<dbReference type="GO" id="GO:0005737">
    <property type="term" value="C:cytoplasm"/>
    <property type="evidence" value="ECO:0007669"/>
    <property type="project" value="TreeGrafter"/>
</dbReference>
<evidence type="ECO:0000256" key="8">
    <source>
        <dbReference type="ARBA" id="ARBA00040394"/>
    </source>
</evidence>
<keyword evidence="4 10" id="KW-0285">Flavoprotein</keyword>
<dbReference type="InterPro" id="IPR013786">
    <property type="entry name" value="AcylCoA_DH/ox_N"/>
</dbReference>
<dbReference type="RefSeq" id="WP_065271264.1">
    <property type="nucleotide sequence ID" value="NZ_CP015124.1"/>
</dbReference>
<dbReference type="InterPro" id="IPR009075">
    <property type="entry name" value="AcylCo_DH/oxidase_C"/>
</dbReference>
<evidence type="ECO:0000256" key="9">
    <source>
        <dbReference type="ARBA" id="ARBA00042660"/>
    </source>
</evidence>
<dbReference type="Gene3D" id="2.40.110.10">
    <property type="entry name" value="Butyryl-CoA Dehydrogenase, subunit A, domain 2"/>
    <property type="match status" value="1"/>
</dbReference>
<sequence length="385" mass="42618">MTAHSSPWMTDELAMLQDSCRSFFTAEMTPHEERWQKQGHIDREFWNKAGEFGLLCASVPEEYGGMGGDFRHEAVITTEQFRAAGFSGFGNSVHSQICAGYILDYGTEDQKQRWLPKMASGEMVCAIAMTEPGTGSDLQNIKTNALRDGNDYVLNGSKTFITNGQQADLIIVVCKTDTTQGAKGISLLVVETEGAEGFARGRNLEKLGLKSQDTSELFFDEVRVPPENLLGGIEGQGFYQLMKALPQERLVIALGAAAVIEKALEDTIAYTSERRAFGQALIEMQNTRFKLAEAKTIAHIARVFLDDCVAKHLRGELDAATASMAKWWVTQMQCDVVDECLQLHGGYGYMLEYPIANMYADARVQKIYGGSNEIMKELIARTLTE</sequence>